<evidence type="ECO:0000256" key="10">
    <source>
        <dbReference type="SAM" id="MobiDB-lite"/>
    </source>
</evidence>
<dbReference type="SUPFAM" id="SSF81338">
    <property type="entry name" value="Aquaporin-like"/>
    <property type="match status" value="1"/>
</dbReference>
<proteinExistence type="inferred from homology"/>
<reference evidence="12" key="1">
    <citation type="submission" date="2025-08" db="UniProtKB">
        <authorList>
            <consortium name="Ensembl"/>
        </authorList>
    </citation>
    <scope>IDENTIFICATION</scope>
</reference>
<keyword evidence="7 11" id="KW-1133">Transmembrane helix</keyword>
<keyword evidence="6" id="KW-0677">Repeat</keyword>
<dbReference type="Ensembl" id="ENSOMYT00000133079.1">
    <property type="protein sequence ID" value="ENSOMYP00000112995.1"/>
    <property type="gene ID" value="ENSOMYG00000073884.1"/>
</dbReference>
<evidence type="ECO:0000256" key="3">
    <source>
        <dbReference type="ARBA" id="ARBA00022475"/>
    </source>
</evidence>
<dbReference type="InterPro" id="IPR034294">
    <property type="entry name" value="Aquaporin_transptr"/>
</dbReference>
<dbReference type="InterPro" id="IPR023271">
    <property type="entry name" value="Aquaporin-like"/>
</dbReference>
<dbReference type="GO" id="GO:0016323">
    <property type="term" value="C:basolateral plasma membrane"/>
    <property type="evidence" value="ECO:0007669"/>
    <property type="project" value="UniProtKB-SubCell"/>
</dbReference>
<name>A0A8K9WNP1_ONCMY</name>
<keyword evidence="5 11" id="KW-0812">Transmembrane</keyword>
<dbReference type="GeneTree" id="ENSGT00940000165638"/>
<dbReference type="GO" id="GO:0015250">
    <property type="term" value="F:water channel activity"/>
    <property type="evidence" value="ECO:0007669"/>
    <property type="project" value="TreeGrafter"/>
</dbReference>
<dbReference type="AlphaFoldDB" id="A0A8K9WNP1"/>
<keyword evidence="4" id="KW-0597">Phosphoprotein</keyword>
<dbReference type="Proteomes" id="UP000694395">
    <property type="component" value="Unassembled WGS sequence"/>
</dbReference>
<evidence type="ECO:0000256" key="1">
    <source>
        <dbReference type="ARBA" id="ARBA00004554"/>
    </source>
</evidence>
<keyword evidence="8 11" id="KW-0472">Membrane</keyword>
<sequence length="155" mass="17150">MFFCIWTYTFLPTDPIFISVISPSPGDFPIHELCQSFRGSIRHSAGRHPDSTSHGGRGDHDSVPDDGGVYGGREWTHAQPVGPSLHRADRDRRHPGWGAVSGACMNPARAFGPAVVADYWSYHWIYWVGPMSGALLTASFIRLLLGDEKTRVILM</sequence>
<evidence type="ECO:0000313" key="12">
    <source>
        <dbReference type="Ensembl" id="ENSOMYP00000112995.1"/>
    </source>
</evidence>
<evidence type="ECO:0000256" key="4">
    <source>
        <dbReference type="ARBA" id="ARBA00022553"/>
    </source>
</evidence>
<keyword evidence="9" id="KW-0325">Glycoprotein</keyword>
<accession>A0A8K9WNP1</accession>
<evidence type="ECO:0000256" key="8">
    <source>
        <dbReference type="ARBA" id="ARBA00023136"/>
    </source>
</evidence>
<dbReference type="PANTHER" id="PTHR19139">
    <property type="entry name" value="AQUAPORIN TRANSPORTER"/>
    <property type="match status" value="1"/>
</dbReference>
<evidence type="ECO:0000256" key="11">
    <source>
        <dbReference type="SAM" id="Phobius"/>
    </source>
</evidence>
<dbReference type="PANTHER" id="PTHR19139:SF34">
    <property type="entry name" value="AQUAPORIN-4"/>
    <property type="match status" value="1"/>
</dbReference>
<comment type="subcellular location">
    <subcellularLocation>
        <location evidence="1">Basolateral cell membrane</location>
        <topology evidence="1">Multi-pass membrane protein</topology>
    </subcellularLocation>
</comment>
<evidence type="ECO:0000256" key="2">
    <source>
        <dbReference type="ARBA" id="ARBA00006175"/>
    </source>
</evidence>
<evidence type="ECO:0000313" key="13">
    <source>
        <dbReference type="Proteomes" id="UP000694395"/>
    </source>
</evidence>
<protein>
    <submittedName>
        <fullName evidence="12">Uncharacterized protein</fullName>
    </submittedName>
</protein>
<evidence type="ECO:0000256" key="6">
    <source>
        <dbReference type="ARBA" id="ARBA00022737"/>
    </source>
</evidence>
<dbReference type="Pfam" id="PF00230">
    <property type="entry name" value="MIP"/>
    <property type="match status" value="1"/>
</dbReference>
<evidence type="ECO:0000256" key="9">
    <source>
        <dbReference type="ARBA" id="ARBA00023180"/>
    </source>
</evidence>
<organism evidence="12 13">
    <name type="scientific">Oncorhynchus mykiss</name>
    <name type="common">Rainbow trout</name>
    <name type="synonym">Salmo gairdneri</name>
    <dbReference type="NCBI Taxonomy" id="8022"/>
    <lineage>
        <taxon>Eukaryota</taxon>
        <taxon>Metazoa</taxon>
        <taxon>Chordata</taxon>
        <taxon>Craniata</taxon>
        <taxon>Vertebrata</taxon>
        <taxon>Euteleostomi</taxon>
        <taxon>Actinopterygii</taxon>
        <taxon>Neopterygii</taxon>
        <taxon>Teleostei</taxon>
        <taxon>Protacanthopterygii</taxon>
        <taxon>Salmoniformes</taxon>
        <taxon>Salmonidae</taxon>
        <taxon>Salmoninae</taxon>
        <taxon>Oncorhynchus</taxon>
    </lineage>
</organism>
<dbReference type="InterPro" id="IPR000425">
    <property type="entry name" value="MIP"/>
</dbReference>
<evidence type="ECO:0000256" key="5">
    <source>
        <dbReference type="ARBA" id="ARBA00022692"/>
    </source>
</evidence>
<feature type="compositionally biased region" description="Basic and acidic residues" evidence="10">
    <location>
        <begin position="47"/>
        <end position="63"/>
    </location>
</feature>
<keyword evidence="3" id="KW-1003">Cell membrane</keyword>
<feature type="transmembrane region" description="Helical" evidence="11">
    <location>
        <begin position="124"/>
        <end position="145"/>
    </location>
</feature>
<feature type="region of interest" description="Disordered" evidence="10">
    <location>
        <begin position="43"/>
        <end position="90"/>
    </location>
</feature>
<comment type="similarity">
    <text evidence="2">Belongs to the MIP/aquaporin (TC 1.A.8) family.</text>
</comment>
<keyword evidence="13" id="KW-1185">Reference proteome</keyword>
<gene>
    <name evidence="12" type="primary">LOC118962123</name>
</gene>
<reference evidence="12" key="2">
    <citation type="submission" date="2025-09" db="UniProtKB">
        <authorList>
            <consortium name="Ensembl"/>
        </authorList>
    </citation>
    <scope>IDENTIFICATION</scope>
</reference>
<dbReference type="Gene3D" id="1.20.1080.10">
    <property type="entry name" value="Glycerol uptake facilitator protein"/>
    <property type="match status" value="1"/>
</dbReference>
<evidence type="ECO:0000256" key="7">
    <source>
        <dbReference type="ARBA" id="ARBA00022989"/>
    </source>
</evidence>